<proteinExistence type="predicted"/>
<keyword evidence="3" id="KW-1185">Reference proteome</keyword>
<evidence type="ECO:0000313" key="3">
    <source>
        <dbReference type="Proteomes" id="UP000580568"/>
    </source>
</evidence>
<feature type="transmembrane region" description="Helical" evidence="1">
    <location>
        <begin position="53"/>
        <end position="75"/>
    </location>
</feature>
<dbReference type="EMBL" id="BLZR01000001">
    <property type="protein sequence ID" value="GFP75384.1"/>
    <property type="molecule type" value="Genomic_DNA"/>
</dbReference>
<keyword evidence="1" id="KW-0812">Transmembrane</keyword>
<reference evidence="2 3" key="1">
    <citation type="submission" date="2020-07" db="EMBL/GenBank/DDBJ databases">
        <title>A new beta-1,3-glucan-decomposing anaerobic bacterium isolated from anoxic soil subjected to biological soil disinfestation.</title>
        <authorList>
            <person name="Ueki A."/>
            <person name="Tonouchi A."/>
        </authorList>
    </citation>
    <scope>NUCLEOTIDE SEQUENCE [LARGE SCALE GENOMIC DNA]</scope>
    <source>
        <strain evidence="2 3">TW1</strain>
    </source>
</reference>
<keyword evidence="1" id="KW-1133">Transmembrane helix</keyword>
<name>A0A6V8SDR5_9CLOT</name>
<evidence type="ECO:0000256" key="1">
    <source>
        <dbReference type="SAM" id="Phobius"/>
    </source>
</evidence>
<dbReference type="AlphaFoldDB" id="A0A6V8SDR5"/>
<comment type="caution">
    <text evidence="2">The sequence shown here is derived from an EMBL/GenBank/DDBJ whole genome shotgun (WGS) entry which is preliminary data.</text>
</comment>
<evidence type="ECO:0000313" key="2">
    <source>
        <dbReference type="EMBL" id="GFP75384.1"/>
    </source>
</evidence>
<accession>A0A6V8SDR5</accession>
<gene>
    <name evidence="2" type="ORF">bsdtw1_01461</name>
</gene>
<organism evidence="2 3">
    <name type="scientific">Clostridium fungisolvens</name>
    <dbReference type="NCBI Taxonomy" id="1604897"/>
    <lineage>
        <taxon>Bacteria</taxon>
        <taxon>Bacillati</taxon>
        <taxon>Bacillota</taxon>
        <taxon>Clostridia</taxon>
        <taxon>Eubacteriales</taxon>
        <taxon>Clostridiaceae</taxon>
        <taxon>Clostridium</taxon>
    </lineage>
</organism>
<dbReference type="RefSeq" id="WP_183276892.1">
    <property type="nucleotide sequence ID" value="NZ_BLZR01000001.1"/>
</dbReference>
<protein>
    <submittedName>
        <fullName evidence="2">Uncharacterized protein</fullName>
    </submittedName>
</protein>
<sequence length="78" mass="8789">MNWYHLLKNISILGGICSIFIAIVGFVLLLSALKSAKYEGKLVKETPLLKYAVVLSTGVILTILFQIIIFILKFFERT</sequence>
<keyword evidence="1" id="KW-0472">Membrane</keyword>
<feature type="transmembrane region" description="Helical" evidence="1">
    <location>
        <begin position="12"/>
        <end position="33"/>
    </location>
</feature>
<dbReference type="Proteomes" id="UP000580568">
    <property type="component" value="Unassembled WGS sequence"/>
</dbReference>